<keyword evidence="1" id="KW-0175">Coiled coil</keyword>
<feature type="compositionally biased region" description="Basic and acidic residues" evidence="2">
    <location>
        <begin position="191"/>
        <end position="202"/>
    </location>
</feature>
<protein>
    <submittedName>
        <fullName evidence="3">Uncharacterized protein</fullName>
    </submittedName>
</protein>
<feature type="region of interest" description="Disordered" evidence="2">
    <location>
        <begin position="519"/>
        <end position="597"/>
    </location>
</feature>
<feature type="compositionally biased region" description="Basic and acidic residues" evidence="2">
    <location>
        <begin position="172"/>
        <end position="183"/>
    </location>
</feature>
<proteinExistence type="predicted"/>
<organism evidence="3 4">
    <name type="scientific">Polyporus arcularius HHB13444</name>
    <dbReference type="NCBI Taxonomy" id="1314778"/>
    <lineage>
        <taxon>Eukaryota</taxon>
        <taxon>Fungi</taxon>
        <taxon>Dikarya</taxon>
        <taxon>Basidiomycota</taxon>
        <taxon>Agaricomycotina</taxon>
        <taxon>Agaricomycetes</taxon>
        <taxon>Polyporales</taxon>
        <taxon>Polyporaceae</taxon>
        <taxon>Polyporus</taxon>
    </lineage>
</organism>
<feature type="region of interest" description="Disordered" evidence="2">
    <location>
        <begin position="167"/>
        <end position="216"/>
    </location>
</feature>
<dbReference type="Proteomes" id="UP000308197">
    <property type="component" value="Unassembled WGS sequence"/>
</dbReference>
<feature type="compositionally biased region" description="Polar residues" evidence="2">
    <location>
        <begin position="519"/>
        <end position="536"/>
    </location>
</feature>
<name>A0A5C3PBH7_9APHY</name>
<evidence type="ECO:0000256" key="1">
    <source>
        <dbReference type="SAM" id="Coils"/>
    </source>
</evidence>
<feature type="compositionally biased region" description="Polar residues" evidence="2">
    <location>
        <begin position="343"/>
        <end position="352"/>
    </location>
</feature>
<feature type="region of interest" description="Disordered" evidence="2">
    <location>
        <begin position="435"/>
        <end position="476"/>
    </location>
</feature>
<accession>A0A5C3PBH7</accession>
<dbReference type="AlphaFoldDB" id="A0A5C3PBH7"/>
<evidence type="ECO:0000256" key="2">
    <source>
        <dbReference type="SAM" id="MobiDB-lite"/>
    </source>
</evidence>
<evidence type="ECO:0000313" key="3">
    <source>
        <dbReference type="EMBL" id="TFK86279.1"/>
    </source>
</evidence>
<gene>
    <name evidence="3" type="ORF">K466DRAFT_653785</name>
</gene>
<keyword evidence="4" id="KW-1185">Reference proteome</keyword>
<feature type="compositionally biased region" description="Low complexity" evidence="2">
    <location>
        <begin position="583"/>
        <end position="597"/>
    </location>
</feature>
<feature type="coiled-coil region" evidence="1">
    <location>
        <begin position="135"/>
        <end position="162"/>
    </location>
</feature>
<dbReference type="InParanoid" id="A0A5C3PBH7"/>
<evidence type="ECO:0000313" key="4">
    <source>
        <dbReference type="Proteomes" id="UP000308197"/>
    </source>
</evidence>
<feature type="region of interest" description="Disordered" evidence="2">
    <location>
        <begin position="327"/>
        <end position="357"/>
    </location>
</feature>
<sequence length="597" mass="64556">MGPIPISGAHRRVRRRARGVPARVSTQFHSRHPPTLLCFCSLALDVHCCALPFDSFNMTDYFSLPLMNVYTFNHDTRKLSSKHMRLPASSDTTSPTLVYTPGTPDGLTLELVVVGSGRAVYFIQTPTDETSPQQAAARDRAVRKAKRKVQELERMAEQLEQVLLGDLSPPADCHDEQLGDRSCSDTSFDPEAEKTFESDKSCGSDGDDSDSETESAVITWDSEPSMSFAFSSESLSCSSSCSSCDAVSLSITSPLPSEFSLFAAEELSEAPVLPVAPPISRSSSIARILDELEASTASSPAVLDTFPPLPFYRASFRTISSIALAESRQQSPDDVARGIPRSTVPSGSTAESANDVEDGESWVTELFGSDSGAPKEADALRVDTERSVVRPVGKPSRLPEEAERTRVMTLDYLPPITASRCEIFFGNVAFPSTGAPSVPGPPHARSFASSIDKPRRKRKADDDDLQTSMSSSVQRLRKISKVAHTVVVPTTIVSYRGAKPAACRTQLLTTTVKRSLTTPAPLVQSSRPGLTASISSAGRRIPGQKLKRKRHPVDSRSDSEDDIPLARLLRRAKKQRTMVSPRATAFATPAAPAPNAF</sequence>
<dbReference type="EMBL" id="ML211207">
    <property type="protein sequence ID" value="TFK86279.1"/>
    <property type="molecule type" value="Genomic_DNA"/>
</dbReference>
<reference evidence="3 4" key="1">
    <citation type="journal article" date="2019" name="Nat. Ecol. Evol.">
        <title>Megaphylogeny resolves global patterns of mushroom evolution.</title>
        <authorList>
            <person name="Varga T."/>
            <person name="Krizsan K."/>
            <person name="Foldi C."/>
            <person name="Dima B."/>
            <person name="Sanchez-Garcia M."/>
            <person name="Sanchez-Ramirez S."/>
            <person name="Szollosi G.J."/>
            <person name="Szarkandi J.G."/>
            <person name="Papp V."/>
            <person name="Albert L."/>
            <person name="Andreopoulos W."/>
            <person name="Angelini C."/>
            <person name="Antonin V."/>
            <person name="Barry K.W."/>
            <person name="Bougher N.L."/>
            <person name="Buchanan P."/>
            <person name="Buyck B."/>
            <person name="Bense V."/>
            <person name="Catcheside P."/>
            <person name="Chovatia M."/>
            <person name="Cooper J."/>
            <person name="Damon W."/>
            <person name="Desjardin D."/>
            <person name="Finy P."/>
            <person name="Geml J."/>
            <person name="Haridas S."/>
            <person name="Hughes K."/>
            <person name="Justo A."/>
            <person name="Karasinski D."/>
            <person name="Kautmanova I."/>
            <person name="Kiss B."/>
            <person name="Kocsube S."/>
            <person name="Kotiranta H."/>
            <person name="LaButti K.M."/>
            <person name="Lechner B.E."/>
            <person name="Liimatainen K."/>
            <person name="Lipzen A."/>
            <person name="Lukacs Z."/>
            <person name="Mihaltcheva S."/>
            <person name="Morgado L.N."/>
            <person name="Niskanen T."/>
            <person name="Noordeloos M.E."/>
            <person name="Ohm R.A."/>
            <person name="Ortiz-Santana B."/>
            <person name="Ovrebo C."/>
            <person name="Racz N."/>
            <person name="Riley R."/>
            <person name="Savchenko A."/>
            <person name="Shiryaev A."/>
            <person name="Soop K."/>
            <person name="Spirin V."/>
            <person name="Szebenyi C."/>
            <person name="Tomsovsky M."/>
            <person name="Tulloss R.E."/>
            <person name="Uehling J."/>
            <person name="Grigoriev I.V."/>
            <person name="Vagvolgyi C."/>
            <person name="Papp T."/>
            <person name="Martin F.M."/>
            <person name="Miettinen O."/>
            <person name="Hibbett D.S."/>
            <person name="Nagy L.G."/>
        </authorList>
    </citation>
    <scope>NUCLEOTIDE SEQUENCE [LARGE SCALE GENOMIC DNA]</scope>
    <source>
        <strain evidence="3 4">HHB13444</strain>
    </source>
</reference>